<keyword evidence="4" id="KW-1185">Reference proteome</keyword>
<dbReference type="Proteomes" id="UP000656548">
    <property type="component" value="Unassembled WGS sequence"/>
</dbReference>
<evidence type="ECO:0000259" key="2">
    <source>
        <dbReference type="SMART" id="SM00226"/>
    </source>
</evidence>
<proteinExistence type="predicted"/>
<keyword evidence="1" id="KW-0059">Arsenical resistance</keyword>
<comment type="caution">
    <text evidence="3">The sequence shown here is derived from an EMBL/GenBank/DDBJ whole genome shotgun (WGS) entry which is preliminary data.</text>
</comment>
<dbReference type="SMART" id="SM00226">
    <property type="entry name" value="LMWPc"/>
    <property type="match status" value="1"/>
</dbReference>
<reference evidence="3 4" key="1">
    <citation type="submission" date="2020-10" db="EMBL/GenBank/DDBJ databases">
        <title>Sequencing the genomes of 1000 actinobacteria strains.</title>
        <authorList>
            <person name="Klenk H.-P."/>
        </authorList>
    </citation>
    <scope>NUCLEOTIDE SEQUENCE [LARGE SCALE GENOMIC DNA]</scope>
    <source>
        <strain evidence="3 4">DSM 46661</strain>
    </source>
</reference>
<feature type="domain" description="Phosphotyrosine protein phosphatase I" evidence="2">
    <location>
        <begin position="2"/>
        <end position="126"/>
    </location>
</feature>
<dbReference type="EMBL" id="JADBEJ010000004">
    <property type="protein sequence ID" value="MBE1576334.1"/>
    <property type="molecule type" value="Genomic_DNA"/>
</dbReference>
<protein>
    <submittedName>
        <fullName evidence="3">Protein-tyrosine-phosphatase</fullName>
    </submittedName>
</protein>
<dbReference type="PANTHER" id="PTHR43428">
    <property type="entry name" value="ARSENATE REDUCTASE"/>
    <property type="match status" value="1"/>
</dbReference>
<dbReference type="SUPFAM" id="SSF52788">
    <property type="entry name" value="Phosphotyrosine protein phosphatases I"/>
    <property type="match status" value="1"/>
</dbReference>
<evidence type="ECO:0000313" key="3">
    <source>
        <dbReference type="EMBL" id="MBE1576334.1"/>
    </source>
</evidence>
<evidence type="ECO:0000256" key="1">
    <source>
        <dbReference type="ARBA" id="ARBA00022849"/>
    </source>
</evidence>
<organism evidence="3 4">
    <name type="scientific">Amycolatopsis roodepoortensis</name>
    <dbReference type="NCBI Taxonomy" id="700274"/>
    <lineage>
        <taxon>Bacteria</taxon>
        <taxon>Bacillati</taxon>
        <taxon>Actinomycetota</taxon>
        <taxon>Actinomycetes</taxon>
        <taxon>Pseudonocardiales</taxon>
        <taxon>Pseudonocardiaceae</taxon>
        <taxon>Amycolatopsis</taxon>
    </lineage>
</organism>
<dbReference type="Pfam" id="PF01451">
    <property type="entry name" value="LMWPc"/>
    <property type="match status" value="1"/>
</dbReference>
<name>A0ABR9L6J5_9PSEU</name>
<dbReference type="RefSeq" id="WP_192743639.1">
    <property type="nucleotide sequence ID" value="NZ_JADBEJ010000004.1"/>
</dbReference>
<sequence>MTDILFVCVHNASRSQMAAALLKHHGFGRVTVRSAGCDPAERINPLVAGALAEWDVDISGEVPSRVTYEDVAAADIVITMGCETYPVAEGTRYVEWVVPDPETEGIVGIRPLRDDMDRRVRELLSSLVDTPARVRPALLGKSS</sequence>
<accession>A0ABR9L6J5</accession>
<dbReference type="Gene3D" id="3.40.50.2300">
    <property type="match status" value="1"/>
</dbReference>
<dbReference type="InterPro" id="IPR036196">
    <property type="entry name" value="Ptyr_pPase_sf"/>
</dbReference>
<evidence type="ECO:0000313" key="4">
    <source>
        <dbReference type="Proteomes" id="UP000656548"/>
    </source>
</evidence>
<dbReference type="InterPro" id="IPR023485">
    <property type="entry name" value="Ptyr_pPase"/>
</dbReference>
<dbReference type="PANTHER" id="PTHR43428:SF1">
    <property type="entry name" value="ARSENATE REDUCTASE"/>
    <property type="match status" value="1"/>
</dbReference>
<gene>
    <name evidence="3" type="ORF">H4W30_003381</name>
</gene>